<dbReference type="EMBL" id="KN124768">
    <property type="protein sequence ID" value="KFO20402.1"/>
    <property type="molecule type" value="Genomic_DNA"/>
</dbReference>
<keyword evidence="3" id="KW-1185">Reference proteome</keyword>
<gene>
    <name evidence="2" type="ORF">H920_18211</name>
</gene>
<feature type="compositionally biased region" description="Acidic residues" evidence="1">
    <location>
        <begin position="35"/>
        <end position="44"/>
    </location>
</feature>
<proteinExistence type="predicted"/>
<organism evidence="2 3">
    <name type="scientific">Fukomys damarensis</name>
    <name type="common">Damaraland mole rat</name>
    <name type="synonym">Cryptomys damarensis</name>
    <dbReference type="NCBI Taxonomy" id="885580"/>
    <lineage>
        <taxon>Eukaryota</taxon>
        <taxon>Metazoa</taxon>
        <taxon>Chordata</taxon>
        <taxon>Craniata</taxon>
        <taxon>Vertebrata</taxon>
        <taxon>Euteleostomi</taxon>
        <taxon>Mammalia</taxon>
        <taxon>Eutheria</taxon>
        <taxon>Euarchontoglires</taxon>
        <taxon>Glires</taxon>
        <taxon>Rodentia</taxon>
        <taxon>Hystricomorpha</taxon>
        <taxon>Bathyergidae</taxon>
        <taxon>Fukomys</taxon>
    </lineage>
</organism>
<dbReference type="Proteomes" id="UP000028990">
    <property type="component" value="Unassembled WGS sequence"/>
</dbReference>
<feature type="compositionally biased region" description="Basic and acidic residues" evidence="1">
    <location>
        <begin position="14"/>
        <end position="25"/>
    </location>
</feature>
<reference evidence="2 3" key="1">
    <citation type="submission" date="2013-11" db="EMBL/GenBank/DDBJ databases">
        <title>The Damaraland mole rat (Fukomys damarensis) genome and evolution of African mole rats.</title>
        <authorList>
            <person name="Gladyshev V.N."/>
            <person name="Fang X."/>
        </authorList>
    </citation>
    <scope>NUCLEOTIDE SEQUENCE [LARGE SCALE GENOMIC DNA]</scope>
    <source>
        <tissue evidence="2">Liver</tissue>
    </source>
</reference>
<feature type="region of interest" description="Disordered" evidence="1">
    <location>
        <begin position="1"/>
        <end position="66"/>
    </location>
</feature>
<evidence type="ECO:0000313" key="3">
    <source>
        <dbReference type="Proteomes" id="UP000028990"/>
    </source>
</evidence>
<evidence type="ECO:0000313" key="2">
    <source>
        <dbReference type="EMBL" id="KFO20402.1"/>
    </source>
</evidence>
<sequence>MEQQHSQLSKKEKKATEVSKEDDGPHLPQRNKFDSDEEDEDPENTEAASSEKVTRSPSPVPQEEQN</sequence>
<name>A0A091CQJ4_FUKDA</name>
<protein>
    <submittedName>
        <fullName evidence="2">Arginine/serine-rich protein PNISR</fullName>
    </submittedName>
</protein>
<dbReference type="AlphaFoldDB" id="A0A091CQJ4"/>
<accession>A0A091CQJ4</accession>
<evidence type="ECO:0000256" key="1">
    <source>
        <dbReference type="SAM" id="MobiDB-lite"/>
    </source>
</evidence>